<name>A0ABW3CX56_9FLAO</name>
<evidence type="ECO:0000256" key="2">
    <source>
        <dbReference type="ARBA" id="ARBA00022475"/>
    </source>
</evidence>
<gene>
    <name evidence="13" type="ORF">ACFQ1M_07785</name>
</gene>
<dbReference type="CDD" id="cd07328">
    <property type="entry name" value="M48_Ste24p_like"/>
    <property type="match status" value="1"/>
</dbReference>
<feature type="transmembrane region" description="Helical" evidence="11">
    <location>
        <begin position="65"/>
        <end position="86"/>
    </location>
</feature>
<evidence type="ECO:0000256" key="10">
    <source>
        <dbReference type="ARBA" id="ARBA00023136"/>
    </source>
</evidence>
<dbReference type="RefSeq" id="WP_386406390.1">
    <property type="nucleotide sequence ID" value="NZ_JBHTJH010000004.1"/>
</dbReference>
<keyword evidence="10 11" id="KW-0472">Membrane</keyword>
<evidence type="ECO:0000256" key="6">
    <source>
        <dbReference type="ARBA" id="ARBA00022801"/>
    </source>
</evidence>
<feature type="transmembrane region" description="Helical" evidence="11">
    <location>
        <begin position="223"/>
        <end position="243"/>
    </location>
</feature>
<protein>
    <submittedName>
        <fullName evidence="13">M48 family metallopeptidase</fullName>
    </submittedName>
</protein>
<proteinExistence type="predicted"/>
<organism evidence="13 14">
    <name type="scientific">Sungkyunkwania multivorans</name>
    <dbReference type="NCBI Taxonomy" id="1173618"/>
    <lineage>
        <taxon>Bacteria</taxon>
        <taxon>Pseudomonadati</taxon>
        <taxon>Bacteroidota</taxon>
        <taxon>Flavobacteriia</taxon>
        <taxon>Flavobacteriales</taxon>
        <taxon>Flavobacteriaceae</taxon>
        <taxon>Sungkyunkwania</taxon>
    </lineage>
</organism>
<evidence type="ECO:0000259" key="12">
    <source>
        <dbReference type="Pfam" id="PF01435"/>
    </source>
</evidence>
<dbReference type="Gene3D" id="3.30.2010.10">
    <property type="entry name" value="Metalloproteases ('zincins'), catalytic domain"/>
    <property type="match status" value="1"/>
</dbReference>
<reference evidence="14" key="1">
    <citation type="journal article" date="2019" name="Int. J. Syst. Evol. Microbiol.">
        <title>The Global Catalogue of Microorganisms (GCM) 10K type strain sequencing project: providing services to taxonomists for standard genome sequencing and annotation.</title>
        <authorList>
            <consortium name="The Broad Institute Genomics Platform"/>
            <consortium name="The Broad Institute Genome Sequencing Center for Infectious Disease"/>
            <person name="Wu L."/>
            <person name="Ma J."/>
        </authorList>
    </citation>
    <scope>NUCLEOTIDE SEQUENCE [LARGE SCALE GENOMIC DNA]</scope>
    <source>
        <strain evidence="14">CCUG 62952</strain>
    </source>
</reference>
<keyword evidence="3" id="KW-0645">Protease</keyword>
<keyword evidence="4 11" id="KW-0812">Transmembrane</keyword>
<keyword evidence="9" id="KW-0482">Metalloprotease</keyword>
<keyword evidence="8 11" id="KW-1133">Transmembrane helix</keyword>
<evidence type="ECO:0000313" key="14">
    <source>
        <dbReference type="Proteomes" id="UP001596978"/>
    </source>
</evidence>
<dbReference type="Proteomes" id="UP001596978">
    <property type="component" value="Unassembled WGS sequence"/>
</dbReference>
<evidence type="ECO:0000256" key="8">
    <source>
        <dbReference type="ARBA" id="ARBA00022989"/>
    </source>
</evidence>
<evidence type="ECO:0000256" key="4">
    <source>
        <dbReference type="ARBA" id="ARBA00022692"/>
    </source>
</evidence>
<comment type="caution">
    <text evidence="13">The sequence shown here is derived from an EMBL/GenBank/DDBJ whole genome shotgun (WGS) entry which is preliminary data.</text>
</comment>
<sequence>MLYSYPENPSAVPENLTEVHRSYKSKVVLAILGILLFYLCYFGMLFGFSYFTYYMFNSFMNDGTLWELAGAVGGLMLVLFTLKFLFKFNKFQDKVSVEITAKNHPKLYAFIHRIAKDTNGPIPNKILVNHDVNACVFFNSTLLSLFFPQKKNLLIGLGLVNGLNLTEFKAVMAHEFGHFSQSSMQVGSYVYMANQIIHDMIFERDKWDDILAMWRGIDIRISFIAWIITPFIWLVRQLMFLIYKMINLLHSSLSREMEFHADKVAVSVSGSDAIINALWKLEKAFSSWDATLSYTGTAASQKIYSGNLFLHQKTMLEQQQEAMQKEIDARESDEDGVPVVFKEEETYSSLDMYASHPANKDREENAKRPYVSGTVDETSPWILFEEPEKIQEEITQKLYLNFMQLKPAEYIPDTKKMTAFIAQEKSTEQVFGEEYMGSFNERYLNLPELSEIQPNGEDISPDEIRDRFETLVREELPKLMQPIKEINEKYQELALISNGAKKIKEFEYKGTKYKKKNLNDAVECMVKDRDDLLHAPFADWDREMLRLSLAALDVENRKVQIIRIKMLDHFQKDLKSIVGKNNAVHSHFTRLAEKGDVTDSDIKGLTMTVNGLVDHVRSLRDGNKEMLFTPLPNIETLDELLDMLGNNELKKVNSKSFNNGEFQTLTANVDILINNYNRLIFKLISFLIRPLEDLKKESVVVN</sequence>
<feature type="domain" description="Peptidase M48" evidence="12">
    <location>
        <begin position="150"/>
        <end position="367"/>
    </location>
</feature>
<dbReference type="PANTHER" id="PTHR43221:SF2">
    <property type="entry name" value="PROTEASE HTPX HOMOLOG"/>
    <property type="match status" value="1"/>
</dbReference>
<evidence type="ECO:0000313" key="13">
    <source>
        <dbReference type="EMBL" id="MFD0862105.1"/>
    </source>
</evidence>
<accession>A0ABW3CX56</accession>
<evidence type="ECO:0000256" key="9">
    <source>
        <dbReference type="ARBA" id="ARBA00023049"/>
    </source>
</evidence>
<keyword evidence="14" id="KW-1185">Reference proteome</keyword>
<keyword evidence="6" id="KW-0378">Hydrolase</keyword>
<evidence type="ECO:0000256" key="5">
    <source>
        <dbReference type="ARBA" id="ARBA00022723"/>
    </source>
</evidence>
<dbReference type="Pfam" id="PF01435">
    <property type="entry name" value="Peptidase_M48"/>
    <property type="match status" value="1"/>
</dbReference>
<dbReference type="InterPro" id="IPR050083">
    <property type="entry name" value="HtpX_protease"/>
</dbReference>
<evidence type="ECO:0000256" key="1">
    <source>
        <dbReference type="ARBA" id="ARBA00001947"/>
    </source>
</evidence>
<keyword evidence="7" id="KW-0862">Zinc</keyword>
<dbReference type="EMBL" id="JBHTJH010000004">
    <property type="protein sequence ID" value="MFD0862105.1"/>
    <property type="molecule type" value="Genomic_DNA"/>
</dbReference>
<evidence type="ECO:0000256" key="11">
    <source>
        <dbReference type="SAM" id="Phobius"/>
    </source>
</evidence>
<dbReference type="InterPro" id="IPR001915">
    <property type="entry name" value="Peptidase_M48"/>
</dbReference>
<comment type="cofactor">
    <cofactor evidence="1">
        <name>Zn(2+)</name>
        <dbReference type="ChEBI" id="CHEBI:29105"/>
    </cofactor>
</comment>
<keyword evidence="2" id="KW-1003">Cell membrane</keyword>
<evidence type="ECO:0000256" key="3">
    <source>
        <dbReference type="ARBA" id="ARBA00022670"/>
    </source>
</evidence>
<dbReference type="PANTHER" id="PTHR43221">
    <property type="entry name" value="PROTEASE HTPX"/>
    <property type="match status" value="1"/>
</dbReference>
<feature type="transmembrane region" description="Helical" evidence="11">
    <location>
        <begin position="27"/>
        <end position="53"/>
    </location>
</feature>
<keyword evidence="5" id="KW-0479">Metal-binding</keyword>
<evidence type="ECO:0000256" key="7">
    <source>
        <dbReference type="ARBA" id="ARBA00022833"/>
    </source>
</evidence>